<dbReference type="Proteomes" id="UP000245905">
    <property type="component" value="Unassembled WGS sequence"/>
</dbReference>
<dbReference type="Pfam" id="PF13443">
    <property type="entry name" value="HTH_26"/>
    <property type="match status" value="1"/>
</dbReference>
<dbReference type="SUPFAM" id="SSF47413">
    <property type="entry name" value="lambda repressor-like DNA-binding domains"/>
    <property type="match status" value="1"/>
</dbReference>
<reference evidence="2 3" key="1">
    <citation type="submission" date="2014-09" db="EMBL/GenBank/DDBJ databases">
        <title>Butyrate-producing bacteria isolated from human gut.</title>
        <authorList>
            <person name="Zhang Q."/>
            <person name="Zhao L."/>
        </authorList>
    </citation>
    <scope>NUCLEOTIDE SEQUENCE [LARGE SCALE GENOMIC DNA]</scope>
    <source>
        <strain evidence="2 3">R22</strain>
    </source>
</reference>
<sequence>MPRVRALTYPARVADRRKVLAKKCKLRLAECGVKQKKIAKQLGISEAAMSTQLSGKLSIETLIAIADMTDWTAEELGKAIKN</sequence>
<accession>A0A2U2EKR3</accession>
<proteinExistence type="predicted"/>
<evidence type="ECO:0000313" key="2">
    <source>
        <dbReference type="EMBL" id="PWE85057.1"/>
    </source>
</evidence>
<dbReference type="EMBL" id="JRFS01000001">
    <property type="protein sequence ID" value="PWE85057.1"/>
    <property type="molecule type" value="Genomic_DNA"/>
</dbReference>
<evidence type="ECO:0000259" key="1">
    <source>
        <dbReference type="Pfam" id="PF13443"/>
    </source>
</evidence>
<feature type="domain" description="HTH cro/C1-type" evidence="1">
    <location>
        <begin position="28"/>
        <end position="77"/>
    </location>
</feature>
<comment type="caution">
    <text evidence="2">The sequence shown here is derived from an EMBL/GenBank/DDBJ whole genome shotgun (WGS) entry which is preliminary data.</text>
</comment>
<dbReference type="GO" id="GO:0003677">
    <property type="term" value="F:DNA binding"/>
    <property type="evidence" value="ECO:0007669"/>
    <property type="project" value="InterPro"/>
</dbReference>
<dbReference type="RefSeq" id="WP_109256893.1">
    <property type="nucleotide sequence ID" value="NZ_JRFS01000001.1"/>
</dbReference>
<dbReference type="AlphaFoldDB" id="A0A2U2EKR3"/>
<dbReference type="InterPro" id="IPR010982">
    <property type="entry name" value="Lambda_DNA-bd_dom_sf"/>
</dbReference>
<organism evidence="2 3">
    <name type="scientific">Agathobacter rectalis</name>
    <dbReference type="NCBI Taxonomy" id="39491"/>
    <lineage>
        <taxon>Bacteria</taxon>
        <taxon>Bacillati</taxon>
        <taxon>Bacillota</taxon>
        <taxon>Clostridia</taxon>
        <taxon>Lachnospirales</taxon>
        <taxon>Lachnospiraceae</taxon>
        <taxon>Agathobacter</taxon>
    </lineage>
</organism>
<dbReference type="InterPro" id="IPR001387">
    <property type="entry name" value="Cro/C1-type_HTH"/>
</dbReference>
<protein>
    <recommendedName>
        <fullName evidence="1">HTH cro/C1-type domain-containing protein</fullName>
    </recommendedName>
</protein>
<name>A0A2U2EKR3_9FIRM</name>
<evidence type="ECO:0000313" key="3">
    <source>
        <dbReference type="Proteomes" id="UP000245905"/>
    </source>
</evidence>
<dbReference type="Gene3D" id="1.10.260.40">
    <property type="entry name" value="lambda repressor-like DNA-binding domains"/>
    <property type="match status" value="1"/>
</dbReference>
<gene>
    <name evidence="2" type="ORF">LD38_00050</name>
</gene>